<dbReference type="PANTHER" id="PTHR13392">
    <property type="entry name" value="ATAXIN 1"/>
    <property type="match status" value="1"/>
</dbReference>
<keyword evidence="4" id="KW-0597">Phosphoprotein</keyword>
<feature type="region of interest" description="Disordered" evidence="9">
    <location>
        <begin position="321"/>
        <end position="346"/>
    </location>
</feature>
<dbReference type="Pfam" id="PF12547">
    <property type="entry name" value="ATXN-1_C"/>
    <property type="match status" value="1"/>
</dbReference>
<dbReference type="RefSeq" id="XP_007887504.1">
    <property type="nucleotide sequence ID" value="XM_007889313.2"/>
</dbReference>
<reference evidence="11" key="4">
    <citation type="submission" date="2025-08" db="UniProtKB">
        <authorList>
            <consortium name="Ensembl"/>
        </authorList>
    </citation>
    <scope>IDENTIFICATION</scope>
</reference>
<gene>
    <name evidence="11" type="primary">LOC103175987</name>
</gene>
<reference evidence="11" key="5">
    <citation type="submission" date="2025-09" db="UniProtKB">
        <authorList>
            <consortium name="Ensembl"/>
        </authorList>
    </citation>
    <scope>IDENTIFICATION</scope>
</reference>
<dbReference type="InterPro" id="IPR020997">
    <property type="entry name" value="Ataxin-1_N"/>
</dbReference>
<keyword evidence="8" id="KW-0539">Nucleus</keyword>
<dbReference type="OrthoDB" id="10000452at2759"/>
<dbReference type="SUPFAM" id="SSF102031">
    <property type="entry name" value="AXH domain"/>
    <property type="match status" value="1"/>
</dbReference>
<evidence type="ECO:0000313" key="12">
    <source>
        <dbReference type="Proteomes" id="UP000314986"/>
    </source>
</evidence>
<dbReference type="InterPro" id="IPR003652">
    <property type="entry name" value="Ataxin_AXH_dom"/>
</dbReference>
<keyword evidence="6" id="KW-0238">DNA-binding</keyword>
<dbReference type="GO" id="GO:0003723">
    <property type="term" value="F:RNA binding"/>
    <property type="evidence" value="ECO:0007669"/>
    <property type="project" value="InterPro"/>
</dbReference>
<organism evidence="11 12">
    <name type="scientific">Callorhinchus milii</name>
    <name type="common">Ghost shark</name>
    <dbReference type="NCBI Taxonomy" id="7868"/>
    <lineage>
        <taxon>Eukaryota</taxon>
        <taxon>Metazoa</taxon>
        <taxon>Chordata</taxon>
        <taxon>Craniata</taxon>
        <taxon>Vertebrata</taxon>
        <taxon>Chondrichthyes</taxon>
        <taxon>Holocephali</taxon>
        <taxon>Chimaeriformes</taxon>
        <taxon>Callorhinchidae</taxon>
        <taxon>Callorhinchus</taxon>
    </lineage>
</organism>
<keyword evidence="12" id="KW-1185">Reference proteome</keyword>
<evidence type="ECO:0000256" key="3">
    <source>
        <dbReference type="ARBA" id="ARBA00022491"/>
    </source>
</evidence>
<evidence type="ECO:0000256" key="4">
    <source>
        <dbReference type="ARBA" id="ARBA00022553"/>
    </source>
</evidence>
<dbReference type="SMART" id="SM00536">
    <property type="entry name" value="AXH"/>
    <property type="match status" value="1"/>
</dbReference>
<dbReference type="GO" id="GO:0005634">
    <property type="term" value="C:nucleus"/>
    <property type="evidence" value="ECO:0007669"/>
    <property type="project" value="UniProtKB-SubCell"/>
</dbReference>
<evidence type="ECO:0000256" key="9">
    <source>
        <dbReference type="SAM" id="MobiDB-lite"/>
    </source>
</evidence>
<dbReference type="GO" id="GO:0003677">
    <property type="term" value="F:DNA binding"/>
    <property type="evidence" value="ECO:0007669"/>
    <property type="project" value="UniProtKB-KW"/>
</dbReference>
<dbReference type="GeneTree" id="ENSGT00390000005939"/>
<reference evidence="12" key="3">
    <citation type="journal article" date="2014" name="Nature">
        <title>Elephant shark genome provides unique insights into gnathostome evolution.</title>
        <authorList>
            <consortium name="International Elephant Shark Genome Sequencing Consortium"/>
            <person name="Venkatesh B."/>
            <person name="Lee A.P."/>
            <person name="Ravi V."/>
            <person name="Maurya A.K."/>
            <person name="Lian M.M."/>
            <person name="Swann J.B."/>
            <person name="Ohta Y."/>
            <person name="Flajnik M.F."/>
            <person name="Sutoh Y."/>
            <person name="Kasahara M."/>
            <person name="Hoon S."/>
            <person name="Gangu V."/>
            <person name="Roy S.W."/>
            <person name="Irimia M."/>
            <person name="Korzh V."/>
            <person name="Kondrychyn I."/>
            <person name="Lim Z.W."/>
            <person name="Tay B.H."/>
            <person name="Tohari S."/>
            <person name="Kong K.W."/>
            <person name="Ho S."/>
            <person name="Lorente-Galdos B."/>
            <person name="Quilez J."/>
            <person name="Marques-Bonet T."/>
            <person name="Raney B.J."/>
            <person name="Ingham P.W."/>
            <person name="Tay A."/>
            <person name="Hillier L.W."/>
            <person name="Minx P."/>
            <person name="Boehm T."/>
            <person name="Wilson R.K."/>
            <person name="Brenner S."/>
            <person name="Warren W.C."/>
        </authorList>
    </citation>
    <scope>NUCLEOTIDE SEQUENCE [LARGE SCALE GENOMIC DNA]</scope>
</reference>
<dbReference type="STRING" id="7868.ENSCMIP00000034676"/>
<dbReference type="PANTHER" id="PTHR13392:SF6">
    <property type="entry name" value="ATAXIN-1-LIKE"/>
    <property type="match status" value="1"/>
</dbReference>
<keyword evidence="3" id="KW-0678">Repressor</keyword>
<dbReference type="PROSITE" id="PS51148">
    <property type="entry name" value="AXH"/>
    <property type="match status" value="1"/>
</dbReference>
<evidence type="ECO:0000256" key="6">
    <source>
        <dbReference type="ARBA" id="ARBA00023125"/>
    </source>
</evidence>
<evidence type="ECO:0000313" key="11">
    <source>
        <dbReference type="Ensembl" id="ENSCMIP00000034676.1"/>
    </source>
</evidence>
<name>A0A4W3J511_CALMI</name>
<dbReference type="GeneID" id="103175987"/>
<dbReference type="Proteomes" id="UP000314986">
    <property type="component" value="Unassembled WGS sequence"/>
</dbReference>
<proteinExistence type="inferred from homology"/>
<sequence>MKPTYERNQECLPPKKRELLQNNTGGEEILKNNSLPANSTTVSDAADWTGSAAGENQVMLRYGVAADNGESSPGVAVDQYGMMYKLAVPSASYSLSAQPSLVNVGHLSPAYSVASPLLQHHGVPYAPIHYTQIPHTSLQFVGAPYTVPYVSHGIVPNPLITPGMGIPTSHLSHLVPYPSVIAEGTPPPQSASPAQAYSKATGSPIHSFTPQAQLSHLTTADLPQGMTHGRVPVHFHPSLLTPSYAAFATAMPSQDICTENRYSHQVVKDRETTEVSSNRGKRVSDYQHLERRPQERFIELQHVGIRKEIHPSASSMECLRGSPHFSGHREPRNETVSPAQRSTPDTDLEVQQVVGNLGEGSQGPLDNRKEVLSNVKILHNSFKSQEQIRYHSQIIPGKTITEFSSNEQLPRSVYLPTQQHVASGLNKQQVDGQHGRLHKTVVLANGQPVLMPVDAPVLEDGSVVNNVAITTETTGQKHLDVQARTCPVVPLQTSHPTVPLLQSVLIQQSPVHIPSHFMKGAIIQLANGELKRVEDLQAQDFVRSAEISGGLKIDSSTLVDIVESQRPGYFTLHFSVGEPQTKVSVEVSSEHPFFVFSQGWSSCNPERTAQLFGLPCQRLTVGNVCISLSMQTSGRRSTQQASPPLNAVAAHDLRTVGMSEANLAPSVISLHTDRISETRSQPKDSAVQHLHTDSESSHISGHPNYHPRWSASAFQRDGFQSEEPRTSRPSFIPQEVKLSIEGRSNAGK</sequence>
<reference evidence="12" key="1">
    <citation type="journal article" date="2006" name="Science">
        <title>Ancient noncoding elements conserved in the human genome.</title>
        <authorList>
            <person name="Venkatesh B."/>
            <person name="Kirkness E.F."/>
            <person name="Loh Y.H."/>
            <person name="Halpern A.L."/>
            <person name="Lee A.P."/>
            <person name="Johnson J."/>
            <person name="Dandona N."/>
            <person name="Viswanathan L.D."/>
            <person name="Tay A."/>
            <person name="Venter J.C."/>
            <person name="Strausberg R.L."/>
            <person name="Brenner S."/>
        </authorList>
    </citation>
    <scope>NUCLEOTIDE SEQUENCE [LARGE SCALE GENOMIC DNA]</scope>
</reference>
<dbReference type="RefSeq" id="XP_007887503.1">
    <property type="nucleotide sequence ID" value="XM_007889312.2"/>
</dbReference>
<evidence type="ECO:0000256" key="2">
    <source>
        <dbReference type="ARBA" id="ARBA00007348"/>
    </source>
</evidence>
<evidence type="ECO:0000259" key="10">
    <source>
        <dbReference type="PROSITE" id="PS51148"/>
    </source>
</evidence>
<feature type="compositionally biased region" description="Polar residues" evidence="9">
    <location>
        <begin position="334"/>
        <end position="345"/>
    </location>
</feature>
<dbReference type="GO" id="GO:0006355">
    <property type="term" value="P:regulation of DNA-templated transcription"/>
    <property type="evidence" value="ECO:0007669"/>
    <property type="project" value="InterPro"/>
</dbReference>
<dbReference type="RefSeq" id="XP_007887502.1">
    <property type="nucleotide sequence ID" value="XM_007889311.2"/>
</dbReference>
<accession>A0A4W3J511</accession>
<evidence type="ECO:0000256" key="7">
    <source>
        <dbReference type="ARBA" id="ARBA00023163"/>
    </source>
</evidence>
<dbReference type="Gene3D" id="2.170.16.10">
    <property type="entry name" value="Hedgehog/Intein (Hint) domain"/>
    <property type="match status" value="1"/>
</dbReference>
<keyword evidence="5" id="KW-0805">Transcription regulation</keyword>
<feature type="region of interest" description="Disordered" evidence="9">
    <location>
        <begin position="674"/>
        <end position="748"/>
    </location>
</feature>
<feature type="region of interest" description="Disordered" evidence="9">
    <location>
        <begin position="185"/>
        <end position="205"/>
    </location>
</feature>
<dbReference type="InParanoid" id="A0A4W3J511"/>
<dbReference type="InterPro" id="IPR036096">
    <property type="entry name" value="Ataxin_AXH_dom_sf"/>
</dbReference>
<dbReference type="AlphaFoldDB" id="A0A4W3J511"/>
<comment type="similarity">
    <text evidence="2">Belongs to the ATXN1 family.</text>
</comment>
<dbReference type="Pfam" id="PF08517">
    <property type="entry name" value="AXH"/>
    <property type="match status" value="1"/>
</dbReference>
<dbReference type="Ensembl" id="ENSCMIT00000035196.1">
    <property type="protein sequence ID" value="ENSCMIP00000034676.1"/>
    <property type="gene ID" value="ENSCMIG00000014706.1"/>
</dbReference>
<keyword evidence="7" id="KW-0804">Transcription</keyword>
<dbReference type="FunCoup" id="A0A4W3J511">
    <property type="interactions" value="496"/>
</dbReference>
<dbReference type="InterPro" id="IPR043404">
    <property type="entry name" value="ATAXIN1-like"/>
</dbReference>
<evidence type="ECO:0000256" key="8">
    <source>
        <dbReference type="ARBA" id="ARBA00023242"/>
    </source>
</evidence>
<dbReference type="OMA" id="WAGPSFQ"/>
<dbReference type="KEGG" id="cmk:103175987"/>
<comment type="subcellular location">
    <subcellularLocation>
        <location evidence="1">Nucleus</location>
    </subcellularLocation>
</comment>
<reference evidence="12" key="2">
    <citation type="journal article" date="2007" name="PLoS Biol.">
        <title>Survey sequencing and comparative analysis of the elephant shark (Callorhinchus milii) genome.</title>
        <authorList>
            <person name="Venkatesh B."/>
            <person name="Kirkness E.F."/>
            <person name="Loh Y.H."/>
            <person name="Halpern A.L."/>
            <person name="Lee A.P."/>
            <person name="Johnson J."/>
            <person name="Dandona N."/>
            <person name="Viswanathan L.D."/>
            <person name="Tay A."/>
            <person name="Venter J.C."/>
            <person name="Strausberg R.L."/>
            <person name="Brenner S."/>
        </authorList>
    </citation>
    <scope>NUCLEOTIDE SEQUENCE [LARGE SCALE GENOMIC DNA]</scope>
</reference>
<evidence type="ECO:0000256" key="1">
    <source>
        <dbReference type="ARBA" id="ARBA00004123"/>
    </source>
</evidence>
<feature type="domain" description="AXH" evidence="10">
    <location>
        <begin position="505"/>
        <end position="636"/>
    </location>
</feature>
<protein>
    <submittedName>
        <fullName evidence="11">Ataxin 1 like</fullName>
    </submittedName>
</protein>
<evidence type="ECO:0000256" key="5">
    <source>
        <dbReference type="ARBA" id="ARBA00023015"/>
    </source>
</evidence>